<name>A0AAN8F2M6_TRICO</name>
<feature type="compositionally biased region" description="Acidic residues" evidence="2">
    <location>
        <begin position="86"/>
        <end position="102"/>
    </location>
</feature>
<feature type="region of interest" description="Disordered" evidence="2">
    <location>
        <begin position="86"/>
        <end position="108"/>
    </location>
</feature>
<proteinExistence type="predicted"/>
<feature type="coiled-coil region" evidence="1">
    <location>
        <begin position="5"/>
        <end position="39"/>
    </location>
</feature>
<organism evidence="3 4">
    <name type="scientific">Trichostrongylus colubriformis</name>
    <name type="common">Black scour worm</name>
    <dbReference type="NCBI Taxonomy" id="6319"/>
    <lineage>
        <taxon>Eukaryota</taxon>
        <taxon>Metazoa</taxon>
        <taxon>Ecdysozoa</taxon>
        <taxon>Nematoda</taxon>
        <taxon>Chromadorea</taxon>
        <taxon>Rhabditida</taxon>
        <taxon>Rhabditina</taxon>
        <taxon>Rhabditomorpha</taxon>
        <taxon>Strongyloidea</taxon>
        <taxon>Trichostrongylidae</taxon>
        <taxon>Trichostrongylus</taxon>
    </lineage>
</organism>
<evidence type="ECO:0000256" key="1">
    <source>
        <dbReference type="SAM" id="Coils"/>
    </source>
</evidence>
<dbReference type="Proteomes" id="UP001331761">
    <property type="component" value="Unassembled WGS sequence"/>
</dbReference>
<sequence length="208" mass="23866">MEVANQATTEKIRKMEEKVKGQQAEIARLEEVIKAKEREQMENPELKCLQVTVNASDEKKRDVTFEQVSAMETDDDYFERMVQEVQEDEDMAEKEQADDEDNHGDSVEQPEEILRLCEQALELEQVPYRDSRTGFGNSSVKDGITCVFCNAVSLHYSDSCSQVRRGRDRYRIACQKQVRQGARAAVDHKDADFVQECAGTAREFKEQS</sequence>
<keyword evidence="1" id="KW-0175">Coiled coil</keyword>
<evidence type="ECO:0000313" key="3">
    <source>
        <dbReference type="EMBL" id="KAK5972206.1"/>
    </source>
</evidence>
<accession>A0AAN8F2M6</accession>
<dbReference type="EMBL" id="WIXE01016876">
    <property type="protein sequence ID" value="KAK5972206.1"/>
    <property type="molecule type" value="Genomic_DNA"/>
</dbReference>
<protein>
    <submittedName>
        <fullName evidence="3">Uncharacterized protein</fullName>
    </submittedName>
</protein>
<comment type="caution">
    <text evidence="3">The sequence shown here is derived from an EMBL/GenBank/DDBJ whole genome shotgun (WGS) entry which is preliminary data.</text>
</comment>
<keyword evidence="4" id="KW-1185">Reference proteome</keyword>
<dbReference type="AlphaFoldDB" id="A0AAN8F2M6"/>
<evidence type="ECO:0000256" key="2">
    <source>
        <dbReference type="SAM" id="MobiDB-lite"/>
    </source>
</evidence>
<evidence type="ECO:0000313" key="4">
    <source>
        <dbReference type="Proteomes" id="UP001331761"/>
    </source>
</evidence>
<reference evidence="3 4" key="1">
    <citation type="submission" date="2019-10" db="EMBL/GenBank/DDBJ databases">
        <title>Assembly and Annotation for the nematode Trichostrongylus colubriformis.</title>
        <authorList>
            <person name="Martin J."/>
        </authorList>
    </citation>
    <scope>NUCLEOTIDE SEQUENCE [LARGE SCALE GENOMIC DNA]</scope>
    <source>
        <strain evidence="3">G859</strain>
        <tissue evidence="3">Whole worm</tissue>
    </source>
</reference>
<gene>
    <name evidence="3" type="ORF">GCK32_016856</name>
</gene>